<evidence type="ECO:0000313" key="12">
    <source>
        <dbReference type="Proteomes" id="UP000078512"/>
    </source>
</evidence>
<organism evidence="11 12">
    <name type="scientific">Linnemannia elongata AG-77</name>
    <dbReference type="NCBI Taxonomy" id="1314771"/>
    <lineage>
        <taxon>Eukaryota</taxon>
        <taxon>Fungi</taxon>
        <taxon>Fungi incertae sedis</taxon>
        <taxon>Mucoromycota</taxon>
        <taxon>Mortierellomycotina</taxon>
        <taxon>Mortierellomycetes</taxon>
        <taxon>Mortierellales</taxon>
        <taxon>Mortierellaceae</taxon>
        <taxon>Linnemannia</taxon>
    </lineage>
</organism>
<reference evidence="11 12" key="1">
    <citation type="submission" date="2016-05" db="EMBL/GenBank/DDBJ databases">
        <title>Genome sequencing reveals origins of a unique bacterial endosymbiosis in the earliest lineages of terrestrial Fungi.</title>
        <authorList>
            <consortium name="DOE Joint Genome Institute"/>
            <person name="Uehling J."/>
            <person name="Gryganskyi A."/>
            <person name="Hameed K."/>
            <person name="Tschaplinski T."/>
            <person name="Misztal P."/>
            <person name="Wu S."/>
            <person name="Desiro A."/>
            <person name="Vande Pol N."/>
            <person name="Du Z.-Y."/>
            <person name="Zienkiewicz A."/>
            <person name="Zienkiewicz K."/>
            <person name="Morin E."/>
            <person name="Tisserant E."/>
            <person name="Splivallo R."/>
            <person name="Hainaut M."/>
            <person name="Henrissat B."/>
            <person name="Ohm R."/>
            <person name="Kuo A."/>
            <person name="Yan J."/>
            <person name="Lipzen A."/>
            <person name="Nolan M."/>
            <person name="Labutti K."/>
            <person name="Barry K."/>
            <person name="Goldstein A."/>
            <person name="Labbe J."/>
            <person name="Schadt C."/>
            <person name="Tuskan G."/>
            <person name="Grigoriev I."/>
            <person name="Martin F."/>
            <person name="Vilgalys R."/>
            <person name="Bonito G."/>
        </authorList>
    </citation>
    <scope>NUCLEOTIDE SEQUENCE [LARGE SCALE GENOMIC DNA]</scope>
    <source>
        <strain evidence="11 12">AG-77</strain>
    </source>
</reference>
<evidence type="ECO:0000256" key="4">
    <source>
        <dbReference type="ARBA" id="ARBA00022803"/>
    </source>
</evidence>
<feature type="region of interest" description="Disordered" evidence="8">
    <location>
        <begin position="470"/>
        <end position="493"/>
    </location>
</feature>
<dbReference type="SUPFAM" id="SSF46565">
    <property type="entry name" value="Chaperone J-domain"/>
    <property type="match status" value="1"/>
</dbReference>
<sequence>MRLHHLLSLLPVILSVQVVCAEGPQTTQQYLDQATALLGKGEYNLALQSYDAAIDRDPSNYLSYFKRAATYLTLGRNNQALADFTTILKLKPDFGQALLQRGKIYTKAGEFAKAKQDLEAYYASHRSTDPHIEQEIPALLASLDEASKALALAEAAVTAGQTEECVHILGSAILTSPLFVPFRLQRAECHLARGEVEEAVNDLNRATHNAATNPQLMHRLSTMSYYSLYMPEQALAQIKQCISFDPENKLCKALFRKLKTTEKEIAKLNSDLEHNRWAGVINKSVGGEKSLVRNIEAETTAMETENKAVGKMPKRLLLKIYSAACKAYTENKDTTNALKWCSSTLSLDESNVDGLVGRGMAHMLNDDFEEAIRDFTKAQELAGGQDREIHEKLSKAQRLLKQSQQKDYYKILGVSRSATPREIKKAFRKQALLWHPDTYRGELSPDQVEKKMAGLNEAYEVLSDPELRARFDNGDDPNDPQAQQNPFGQGFGGNPFFFQQGGSPFGQQAGGGGFQFNFQF</sequence>
<keyword evidence="3" id="KW-0677">Repeat</keyword>
<dbReference type="GO" id="GO:0005788">
    <property type="term" value="C:endoplasmic reticulum lumen"/>
    <property type="evidence" value="ECO:0007669"/>
    <property type="project" value="UniProtKB-SubCell"/>
</dbReference>
<evidence type="ECO:0000256" key="8">
    <source>
        <dbReference type="SAM" id="MobiDB-lite"/>
    </source>
</evidence>
<accession>A0A197K299</accession>
<name>A0A197K299_9FUNG</name>
<keyword evidence="12" id="KW-1185">Reference proteome</keyword>
<feature type="repeat" description="TPR" evidence="7">
    <location>
        <begin position="27"/>
        <end position="60"/>
    </location>
</feature>
<evidence type="ECO:0000256" key="9">
    <source>
        <dbReference type="SAM" id="SignalP"/>
    </source>
</evidence>
<dbReference type="FunFam" id="1.25.40.10:FF:000224">
    <property type="entry name" value="DnaJ and TPR domain protein"/>
    <property type="match status" value="1"/>
</dbReference>
<evidence type="ECO:0000256" key="7">
    <source>
        <dbReference type="PROSITE-ProRule" id="PRU00339"/>
    </source>
</evidence>
<dbReference type="PANTHER" id="PTHR44140">
    <property type="entry name" value="LD25575P"/>
    <property type="match status" value="1"/>
</dbReference>
<dbReference type="AlphaFoldDB" id="A0A197K299"/>
<proteinExistence type="predicted"/>
<dbReference type="STRING" id="1314771.A0A197K299"/>
<dbReference type="CDD" id="cd06257">
    <property type="entry name" value="DnaJ"/>
    <property type="match status" value="1"/>
</dbReference>
<evidence type="ECO:0000256" key="3">
    <source>
        <dbReference type="ARBA" id="ARBA00022737"/>
    </source>
</evidence>
<feature type="repeat" description="TPR" evidence="7">
    <location>
        <begin position="61"/>
        <end position="94"/>
    </location>
</feature>
<dbReference type="InterPro" id="IPR051727">
    <property type="entry name" value="DnaJ_C3_Co-chaperones"/>
</dbReference>
<dbReference type="Pfam" id="PF13432">
    <property type="entry name" value="TPR_16"/>
    <property type="match status" value="1"/>
</dbReference>
<dbReference type="InterPro" id="IPR019734">
    <property type="entry name" value="TPR_rpt"/>
</dbReference>
<dbReference type="PROSITE" id="PS50076">
    <property type="entry name" value="DNAJ_2"/>
    <property type="match status" value="1"/>
</dbReference>
<dbReference type="InterPro" id="IPR001623">
    <property type="entry name" value="DnaJ_domain"/>
</dbReference>
<feature type="compositionally biased region" description="Low complexity" evidence="8">
    <location>
        <begin position="481"/>
        <end position="493"/>
    </location>
</feature>
<dbReference type="SMART" id="SM00028">
    <property type="entry name" value="TPR"/>
    <property type="match status" value="6"/>
</dbReference>
<keyword evidence="4 7" id="KW-0802">TPR repeat</keyword>
<dbReference type="Gene3D" id="1.25.40.10">
    <property type="entry name" value="Tetratricopeptide repeat domain"/>
    <property type="match status" value="1"/>
</dbReference>
<gene>
    <name evidence="11" type="ORF">K457DRAFT_92091</name>
</gene>
<dbReference type="PANTHER" id="PTHR44140:SF2">
    <property type="entry name" value="LD25575P"/>
    <property type="match status" value="1"/>
</dbReference>
<dbReference type="PRINTS" id="PR00625">
    <property type="entry name" value="JDOMAIN"/>
</dbReference>
<evidence type="ECO:0000256" key="2">
    <source>
        <dbReference type="ARBA" id="ARBA00022729"/>
    </source>
</evidence>
<feature type="chain" id="PRO_5008276502" description="Tetratricopeptide repeat and J domain-containing co-chaperone DNJ1" evidence="9">
    <location>
        <begin position="22"/>
        <end position="520"/>
    </location>
</feature>
<keyword evidence="5" id="KW-0256">Endoplasmic reticulum</keyword>
<comment type="subcellular location">
    <subcellularLocation>
        <location evidence="1">Endoplasmic reticulum lumen</location>
    </subcellularLocation>
</comment>
<dbReference type="OrthoDB" id="1726119at2759"/>
<dbReference type="GO" id="GO:0051087">
    <property type="term" value="F:protein-folding chaperone binding"/>
    <property type="evidence" value="ECO:0007669"/>
    <property type="project" value="TreeGrafter"/>
</dbReference>
<dbReference type="SMART" id="SM00271">
    <property type="entry name" value="DnaJ"/>
    <property type="match status" value="1"/>
</dbReference>
<dbReference type="InterPro" id="IPR011990">
    <property type="entry name" value="TPR-like_helical_dom_sf"/>
</dbReference>
<protein>
    <recommendedName>
        <fullName evidence="6">Tetratricopeptide repeat and J domain-containing co-chaperone DNJ1</fullName>
    </recommendedName>
</protein>
<dbReference type="EMBL" id="KV442029">
    <property type="protein sequence ID" value="OAQ31605.1"/>
    <property type="molecule type" value="Genomic_DNA"/>
</dbReference>
<dbReference type="Proteomes" id="UP000078512">
    <property type="component" value="Unassembled WGS sequence"/>
</dbReference>
<evidence type="ECO:0000256" key="5">
    <source>
        <dbReference type="ARBA" id="ARBA00022824"/>
    </source>
</evidence>
<evidence type="ECO:0000259" key="10">
    <source>
        <dbReference type="PROSITE" id="PS50076"/>
    </source>
</evidence>
<dbReference type="GO" id="GO:0051787">
    <property type="term" value="F:misfolded protein binding"/>
    <property type="evidence" value="ECO:0007669"/>
    <property type="project" value="TreeGrafter"/>
</dbReference>
<evidence type="ECO:0000256" key="6">
    <source>
        <dbReference type="ARBA" id="ARBA00073740"/>
    </source>
</evidence>
<feature type="signal peptide" evidence="9">
    <location>
        <begin position="1"/>
        <end position="21"/>
    </location>
</feature>
<dbReference type="Pfam" id="PF13431">
    <property type="entry name" value="TPR_17"/>
    <property type="match status" value="1"/>
</dbReference>
<evidence type="ECO:0000256" key="1">
    <source>
        <dbReference type="ARBA" id="ARBA00004319"/>
    </source>
</evidence>
<evidence type="ECO:0000313" key="11">
    <source>
        <dbReference type="EMBL" id="OAQ31605.1"/>
    </source>
</evidence>
<keyword evidence="2 9" id="KW-0732">Signal</keyword>
<dbReference type="Gene3D" id="1.10.287.110">
    <property type="entry name" value="DnaJ domain"/>
    <property type="match status" value="1"/>
</dbReference>
<dbReference type="PROSITE" id="PS50005">
    <property type="entry name" value="TPR"/>
    <property type="match status" value="2"/>
</dbReference>
<dbReference type="InterPro" id="IPR036869">
    <property type="entry name" value="J_dom_sf"/>
</dbReference>
<dbReference type="SUPFAM" id="SSF48452">
    <property type="entry name" value="TPR-like"/>
    <property type="match status" value="2"/>
</dbReference>
<dbReference type="GO" id="GO:0034975">
    <property type="term" value="P:protein folding in endoplasmic reticulum"/>
    <property type="evidence" value="ECO:0007669"/>
    <property type="project" value="TreeGrafter"/>
</dbReference>
<feature type="domain" description="J" evidence="10">
    <location>
        <begin position="407"/>
        <end position="475"/>
    </location>
</feature>
<dbReference type="Pfam" id="PF00226">
    <property type="entry name" value="DnaJ"/>
    <property type="match status" value="1"/>
</dbReference>